<reference evidence="2" key="2">
    <citation type="submission" date="2023-04" db="EMBL/GenBank/DDBJ databases">
        <authorList>
            <person name="Bu L."/>
            <person name="Lu L."/>
            <person name="Laidemitt M.R."/>
            <person name="Zhang S.M."/>
            <person name="Mutuku M."/>
            <person name="Mkoji G."/>
            <person name="Steinauer M."/>
            <person name="Loker E.S."/>
        </authorList>
    </citation>
    <scope>NUCLEOTIDE SEQUENCE</scope>
    <source>
        <strain evidence="2">KasaAsao</strain>
        <tissue evidence="2">Whole Snail</tissue>
    </source>
</reference>
<dbReference type="Proteomes" id="UP001233172">
    <property type="component" value="Unassembled WGS sequence"/>
</dbReference>
<keyword evidence="1" id="KW-0732">Signal</keyword>
<keyword evidence="3" id="KW-1185">Reference proteome</keyword>
<proteinExistence type="predicted"/>
<sequence>MKFLFPLLVLTSLVMSCFSQVSDPNAGQQPPFQSLFPFLFYRQMDMNPLYSLMLMNQMGGASGGGGMSSLFPMMMLGSAFS</sequence>
<feature type="chain" id="PRO_5042049936" evidence="1">
    <location>
        <begin position="20"/>
        <end position="81"/>
    </location>
</feature>
<dbReference type="PROSITE" id="PS51257">
    <property type="entry name" value="PROKAR_LIPOPROTEIN"/>
    <property type="match status" value="1"/>
</dbReference>
<evidence type="ECO:0000313" key="2">
    <source>
        <dbReference type="EMBL" id="KAK0063335.1"/>
    </source>
</evidence>
<protein>
    <submittedName>
        <fullName evidence="2">Uncharacterized protein</fullName>
    </submittedName>
</protein>
<organism evidence="2 3">
    <name type="scientific">Biomphalaria pfeifferi</name>
    <name type="common">Bloodfluke planorb</name>
    <name type="synonym">Freshwater snail</name>
    <dbReference type="NCBI Taxonomy" id="112525"/>
    <lineage>
        <taxon>Eukaryota</taxon>
        <taxon>Metazoa</taxon>
        <taxon>Spiralia</taxon>
        <taxon>Lophotrochozoa</taxon>
        <taxon>Mollusca</taxon>
        <taxon>Gastropoda</taxon>
        <taxon>Heterobranchia</taxon>
        <taxon>Euthyneura</taxon>
        <taxon>Panpulmonata</taxon>
        <taxon>Hygrophila</taxon>
        <taxon>Lymnaeoidea</taxon>
        <taxon>Planorbidae</taxon>
        <taxon>Biomphalaria</taxon>
    </lineage>
</organism>
<gene>
    <name evidence="2" type="ORF">Bpfe_006976</name>
</gene>
<reference evidence="2" key="1">
    <citation type="journal article" date="2023" name="PLoS Negl. Trop. Dis.">
        <title>A genome sequence for Biomphalaria pfeifferi, the major vector snail for the human-infecting parasite Schistosoma mansoni.</title>
        <authorList>
            <person name="Bu L."/>
            <person name="Lu L."/>
            <person name="Laidemitt M.R."/>
            <person name="Zhang S.M."/>
            <person name="Mutuku M."/>
            <person name="Mkoji G."/>
            <person name="Steinauer M."/>
            <person name="Loker E.S."/>
        </authorList>
    </citation>
    <scope>NUCLEOTIDE SEQUENCE</scope>
    <source>
        <strain evidence="2">KasaAsao</strain>
    </source>
</reference>
<evidence type="ECO:0000256" key="1">
    <source>
        <dbReference type="SAM" id="SignalP"/>
    </source>
</evidence>
<dbReference type="AlphaFoldDB" id="A0AAD8FGB1"/>
<comment type="caution">
    <text evidence="2">The sequence shown here is derived from an EMBL/GenBank/DDBJ whole genome shotgun (WGS) entry which is preliminary data.</text>
</comment>
<evidence type="ECO:0000313" key="3">
    <source>
        <dbReference type="Proteomes" id="UP001233172"/>
    </source>
</evidence>
<feature type="signal peptide" evidence="1">
    <location>
        <begin position="1"/>
        <end position="19"/>
    </location>
</feature>
<accession>A0AAD8FGB1</accession>
<name>A0AAD8FGB1_BIOPF</name>
<dbReference type="EMBL" id="JASAOG010000021">
    <property type="protein sequence ID" value="KAK0063335.1"/>
    <property type="molecule type" value="Genomic_DNA"/>
</dbReference>